<sequence length="146" mass="15543">MHLGTRPPRFTGSTASGQSCVPIPRPGRTGRRRDLKDCENFILLSNMAAPLLLGGDDHQLLSSRVIGVEFDLLMALDDIMGGVCGTKKRVISGCTSSPPEHSPCTPSGPVALVSSSRTMLRGTSGDMDVGRGQLVDTSGWCLYARR</sequence>
<dbReference type="EMBL" id="WHUW01000008">
    <property type="protein sequence ID" value="KAF8443142.1"/>
    <property type="molecule type" value="Genomic_DNA"/>
</dbReference>
<dbReference type="PROSITE" id="PS51257">
    <property type="entry name" value="PROKAR_LIPOPROTEIN"/>
    <property type="match status" value="1"/>
</dbReference>
<dbReference type="AlphaFoldDB" id="A0AAD4BYI7"/>
<accession>A0AAD4BYI7</accession>
<evidence type="ECO:0000256" key="1">
    <source>
        <dbReference type="SAM" id="MobiDB-lite"/>
    </source>
</evidence>
<reference evidence="2" key="2">
    <citation type="journal article" date="2020" name="Nat. Commun.">
        <title>Large-scale genome sequencing of mycorrhizal fungi provides insights into the early evolution of symbiotic traits.</title>
        <authorList>
            <person name="Miyauchi S."/>
            <person name="Kiss E."/>
            <person name="Kuo A."/>
            <person name="Drula E."/>
            <person name="Kohler A."/>
            <person name="Sanchez-Garcia M."/>
            <person name="Morin E."/>
            <person name="Andreopoulos B."/>
            <person name="Barry K.W."/>
            <person name="Bonito G."/>
            <person name="Buee M."/>
            <person name="Carver A."/>
            <person name="Chen C."/>
            <person name="Cichocki N."/>
            <person name="Clum A."/>
            <person name="Culley D."/>
            <person name="Crous P.W."/>
            <person name="Fauchery L."/>
            <person name="Girlanda M."/>
            <person name="Hayes R.D."/>
            <person name="Keri Z."/>
            <person name="LaButti K."/>
            <person name="Lipzen A."/>
            <person name="Lombard V."/>
            <person name="Magnuson J."/>
            <person name="Maillard F."/>
            <person name="Murat C."/>
            <person name="Nolan M."/>
            <person name="Ohm R.A."/>
            <person name="Pangilinan J."/>
            <person name="Pereira M.F."/>
            <person name="Perotto S."/>
            <person name="Peter M."/>
            <person name="Pfister S."/>
            <person name="Riley R."/>
            <person name="Sitrit Y."/>
            <person name="Stielow J.B."/>
            <person name="Szollosi G."/>
            <person name="Zifcakova L."/>
            <person name="Stursova M."/>
            <person name="Spatafora J.W."/>
            <person name="Tedersoo L."/>
            <person name="Vaario L.M."/>
            <person name="Yamada A."/>
            <person name="Yan M."/>
            <person name="Wang P."/>
            <person name="Xu J."/>
            <person name="Bruns T."/>
            <person name="Baldrian P."/>
            <person name="Vilgalys R."/>
            <person name="Dunand C."/>
            <person name="Henrissat B."/>
            <person name="Grigoriev I.V."/>
            <person name="Hibbett D."/>
            <person name="Nagy L.G."/>
            <person name="Martin F.M."/>
        </authorList>
    </citation>
    <scope>NUCLEOTIDE SEQUENCE</scope>
    <source>
        <strain evidence="2">BED1</strain>
    </source>
</reference>
<organism evidence="2 3">
    <name type="scientific">Boletus edulis BED1</name>
    <dbReference type="NCBI Taxonomy" id="1328754"/>
    <lineage>
        <taxon>Eukaryota</taxon>
        <taxon>Fungi</taxon>
        <taxon>Dikarya</taxon>
        <taxon>Basidiomycota</taxon>
        <taxon>Agaricomycotina</taxon>
        <taxon>Agaricomycetes</taxon>
        <taxon>Agaricomycetidae</taxon>
        <taxon>Boletales</taxon>
        <taxon>Boletineae</taxon>
        <taxon>Boletaceae</taxon>
        <taxon>Boletoideae</taxon>
        <taxon>Boletus</taxon>
    </lineage>
</organism>
<gene>
    <name evidence="2" type="ORF">L210DRAFT_190419</name>
</gene>
<comment type="caution">
    <text evidence="2">The sequence shown here is derived from an EMBL/GenBank/DDBJ whole genome shotgun (WGS) entry which is preliminary data.</text>
</comment>
<dbReference type="Proteomes" id="UP001194468">
    <property type="component" value="Unassembled WGS sequence"/>
</dbReference>
<evidence type="ECO:0000313" key="3">
    <source>
        <dbReference type="Proteomes" id="UP001194468"/>
    </source>
</evidence>
<keyword evidence="3" id="KW-1185">Reference proteome</keyword>
<evidence type="ECO:0000313" key="2">
    <source>
        <dbReference type="EMBL" id="KAF8443142.1"/>
    </source>
</evidence>
<protein>
    <submittedName>
        <fullName evidence="2">Uncharacterized protein</fullName>
    </submittedName>
</protein>
<name>A0AAD4BYI7_BOLED</name>
<proteinExistence type="predicted"/>
<feature type="region of interest" description="Disordered" evidence="1">
    <location>
        <begin position="1"/>
        <end position="32"/>
    </location>
</feature>
<reference evidence="2" key="1">
    <citation type="submission" date="2019-10" db="EMBL/GenBank/DDBJ databases">
        <authorList>
            <consortium name="DOE Joint Genome Institute"/>
            <person name="Kuo A."/>
            <person name="Miyauchi S."/>
            <person name="Kiss E."/>
            <person name="Drula E."/>
            <person name="Kohler A."/>
            <person name="Sanchez-Garcia M."/>
            <person name="Andreopoulos B."/>
            <person name="Barry K.W."/>
            <person name="Bonito G."/>
            <person name="Buee M."/>
            <person name="Carver A."/>
            <person name="Chen C."/>
            <person name="Cichocki N."/>
            <person name="Clum A."/>
            <person name="Culley D."/>
            <person name="Crous P.W."/>
            <person name="Fauchery L."/>
            <person name="Girlanda M."/>
            <person name="Hayes R."/>
            <person name="Keri Z."/>
            <person name="LaButti K."/>
            <person name="Lipzen A."/>
            <person name="Lombard V."/>
            <person name="Magnuson J."/>
            <person name="Maillard F."/>
            <person name="Morin E."/>
            <person name="Murat C."/>
            <person name="Nolan M."/>
            <person name="Ohm R."/>
            <person name="Pangilinan J."/>
            <person name="Pereira M."/>
            <person name="Perotto S."/>
            <person name="Peter M."/>
            <person name="Riley R."/>
            <person name="Sitrit Y."/>
            <person name="Stielow B."/>
            <person name="Szollosi G."/>
            <person name="Zifcakova L."/>
            <person name="Stursova M."/>
            <person name="Spatafora J.W."/>
            <person name="Tedersoo L."/>
            <person name="Vaario L.-M."/>
            <person name="Yamada A."/>
            <person name="Yan M."/>
            <person name="Wang P."/>
            <person name="Xu J."/>
            <person name="Bruns T."/>
            <person name="Baldrian P."/>
            <person name="Vilgalys R."/>
            <person name="Henrissat B."/>
            <person name="Grigoriev I.V."/>
            <person name="Hibbett D."/>
            <person name="Nagy L.G."/>
            <person name="Martin F.M."/>
        </authorList>
    </citation>
    <scope>NUCLEOTIDE SEQUENCE</scope>
    <source>
        <strain evidence="2">BED1</strain>
    </source>
</reference>